<accession>A0A1J1HFN1</accession>
<feature type="compositionally biased region" description="Basic and acidic residues" evidence="2">
    <location>
        <begin position="97"/>
        <end position="111"/>
    </location>
</feature>
<reference evidence="3 4" key="1">
    <citation type="submission" date="2015-04" db="EMBL/GenBank/DDBJ databases">
        <authorList>
            <person name="Syromyatnikov M.Y."/>
            <person name="Popov V.N."/>
        </authorList>
    </citation>
    <scope>NUCLEOTIDE SEQUENCE [LARGE SCALE GENOMIC DNA]</scope>
</reference>
<evidence type="ECO:0000313" key="3">
    <source>
        <dbReference type="EMBL" id="CRK86220.1"/>
    </source>
</evidence>
<evidence type="ECO:0000256" key="2">
    <source>
        <dbReference type="SAM" id="MobiDB-lite"/>
    </source>
</evidence>
<proteinExistence type="inferred from homology"/>
<evidence type="ECO:0000256" key="1">
    <source>
        <dbReference type="ARBA" id="ARBA00005472"/>
    </source>
</evidence>
<dbReference type="Proteomes" id="UP000183832">
    <property type="component" value="Unassembled WGS sequence"/>
</dbReference>
<sequence length="202" mass="22455">MSSSGYSDSPDAKKPCKGILKSSSFDKQCGSGGGNNRKSAKFDELNVLQTYHPPDKDYGHMKVDEPKTPFNYIDPALAEVDELDANLLAEKLKVASETAETVRRASIHCEDSSEDDQPETEEEKARRIEFEKRRKLHYNEASAIKLARKLIEEEIEDEDLQGEAAGGCNKIEESNNEDIKEATAQSIENRIDDCQSQAASNP</sequence>
<dbReference type="AlphaFoldDB" id="A0A1J1HFN1"/>
<dbReference type="EMBL" id="CVRI01000001">
    <property type="protein sequence ID" value="CRK86220.1"/>
    <property type="molecule type" value="Genomic_DNA"/>
</dbReference>
<dbReference type="OrthoDB" id="551302at2759"/>
<dbReference type="PANTHER" id="PTHR12398">
    <property type="entry name" value="PROTEIN PHOSPHATASE INHIBITOR"/>
    <property type="match status" value="1"/>
</dbReference>
<gene>
    <name evidence="3" type="ORF">CLUMA_CG000180</name>
</gene>
<feature type="compositionally biased region" description="Polar residues" evidence="2">
    <location>
        <begin position="183"/>
        <end position="202"/>
    </location>
</feature>
<evidence type="ECO:0000313" key="4">
    <source>
        <dbReference type="Proteomes" id="UP000183832"/>
    </source>
</evidence>
<feature type="region of interest" description="Disordered" evidence="2">
    <location>
        <begin position="97"/>
        <end position="125"/>
    </location>
</feature>
<feature type="region of interest" description="Disordered" evidence="2">
    <location>
        <begin position="1"/>
        <end position="44"/>
    </location>
</feature>
<organism evidence="3 4">
    <name type="scientific">Clunio marinus</name>
    <dbReference type="NCBI Taxonomy" id="568069"/>
    <lineage>
        <taxon>Eukaryota</taxon>
        <taxon>Metazoa</taxon>
        <taxon>Ecdysozoa</taxon>
        <taxon>Arthropoda</taxon>
        <taxon>Hexapoda</taxon>
        <taxon>Insecta</taxon>
        <taxon>Pterygota</taxon>
        <taxon>Neoptera</taxon>
        <taxon>Endopterygota</taxon>
        <taxon>Diptera</taxon>
        <taxon>Nematocera</taxon>
        <taxon>Chironomoidea</taxon>
        <taxon>Chironomidae</taxon>
        <taxon>Clunio</taxon>
    </lineage>
</organism>
<name>A0A1J1HFN1_9DIPT</name>
<keyword evidence="4" id="KW-1185">Reference proteome</keyword>
<dbReference type="PANTHER" id="PTHR12398:SF20">
    <property type="entry name" value="PROTEIN PHOSPHATASE 1 REGULATORY INHIBITOR SUBUNIT 2"/>
    <property type="match status" value="1"/>
</dbReference>
<dbReference type="GO" id="GO:0004864">
    <property type="term" value="F:protein phosphatase inhibitor activity"/>
    <property type="evidence" value="ECO:0007669"/>
    <property type="project" value="InterPro"/>
</dbReference>
<dbReference type="Pfam" id="PF04979">
    <property type="entry name" value="IPP-2"/>
    <property type="match status" value="1"/>
</dbReference>
<protein>
    <submittedName>
        <fullName evidence="3">CLUMA_CG000180, isoform A</fullName>
    </submittedName>
</protein>
<comment type="similarity">
    <text evidence="1">Belongs to the protein phosphatase inhibitor 2 family.</text>
</comment>
<feature type="compositionally biased region" description="Acidic residues" evidence="2">
    <location>
        <begin position="112"/>
        <end position="122"/>
    </location>
</feature>
<dbReference type="InterPro" id="IPR007062">
    <property type="entry name" value="PPI-2"/>
</dbReference>
<dbReference type="STRING" id="568069.A0A1J1HFN1"/>
<dbReference type="Gene3D" id="6.10.250.1050">
    <property type="match status" value="2"/>
</dbReference>
<feature type="compositionally biased region" description="Basic and acidic residues" evidence="2">
    <location>
        <begin position="170"/>
        <end position="181"/>
    </location>
</feature>
<feature type="region of interest" description="Disordered" evidence="2">
    <location>
        <begin position="157"/>
        <end position="202"/>
    </location>
</feature>
<dbReference type="GO" id="GO:0009966">
    <property type="term" value="P:regulation of signal transduction"/>
    <property type="evidence" value="ECO:0007669"/>
    <property type="project" value="InterPro"/>
</dbReference>